<gene>
    <name evidence="4" type="primary">LOC125420856</name>
</gene>
<dbReference type="RefSeq" id="XP_060667674.1">
    <property type="nucleotide sequence ID" value="XM_060811691.1"/>
</dbReference>
<protein>
    <submittedName>
        <fullName evidence="4">GDSL esterase/lipase At5g03980-like</fullName>
    </submittedName>
</protein>
<dbReference type="Proteomes" id="UP001652623">
    <property type="component" value="Chromosome 10"/>
</dbReference>
<dbReference type="Gene3D" id="3.40.50.1110">
    <property type="entry name" value="SGNH hydrolase"/>
    <property type="match status" value="1"/>
</dbReference>
<reference evidence="4" key="1">
    <citation type="submission" date="2025-08" db="UniProtKB">
        <authorList>
            <consortium name="RefSeq"/>
        </authorList>
    </citation>
    <scope>IDENTIFICATION</scope>
    <source>
        <tissue evidence="4">Seedling</tissue>
    </source>
</reference>
<accession>A0ABM3ZT69</accession>
<dbReference type="InterPro" id="IPR036514">
    <property type="entry name" value="SGNH_hydro_sf"/>
</dbReference>
<organism evidence="3 4">
    <name type="scientific">Ziziphus jujuba</name>
    <name type="common">Chinese jujube</name>
    <name type="synonym">Ziziphus sativa</name>
    <dbReference type="NCBI Taxonomy" id="326968"/>
    <lineage>
        <taxon>Eukaryota</taxon>
        <taxon>Viridiplantae</taxon>
        <taxon>Streptophyta</taxon>
        <taxon>Embryophyta</taxon>
        <taxon>Tracheophyta</taxon>
        <taxon>Spermatophyta</taxon>
        <taxon>Magnoliopsida</taxon>
        <taxon>eudicotyledons</taxon>
        <taxon>Gunneridae</taxon>
        <taxon>Pentapetalae</taxon>
        <taxon>rosids</taxon>
        <taxon>fabids</taxon>
        <taxon>Rosales</taxon>
        <taxon>Rhamnaceae</taxon>
        <taxon>Paliureae</taxon>
        <taxon>Ziziphus</taxon>
    </lineage>
</organism>
<name>A0ABM3ZT69_ZIZJJ</name>
<dbReference type="PANTHER" id="PTHR22835">
    <property type="entry name" value="ZINC FINGER FYVE DOMAIN CONTAINING PROTEIN"/>
    <property type="match status" value="1"/>
</dbReference>
<dbReference type="Pfam" id="PF00657">
    <property type="entry name" value="Lipase_GDSL"/>
    <property type="match status" value="1"/>
</dbReference>
<proteinExistence type="inferred from homology"/>
<dbReference type="InterPro" id="IPR001087">
    <property type="entry name" value="GDSL"/>
</dbReference>
<sequence length="245" mass="27434">MNISSSMTNSSLNIQLEWMDTHFNSICFSARDCAKKLKSSLFMMGEIGGNDYSYAILQGQKTIKEAANMVPQVVQAIKDALKKVLGYGALRVVVPGNFPTGCRPIYLTSFQTNDSSAYDEYHCLKGLNELSIYHNDHLKKAIDELKQGHPNVTIKYGDYYNAFMWLLRHASNLGFDASSLQKSCCGIGGDYNYNRAKPCGASGVPVCSNPDQHIIWDGVHLTQKAYYYVSHWLIQDFLRQLCCGI</sequence>
<evidence type="ECO:0000256" key="1">
    <source>
        <dbReference type="ARBA" id="ARBA00008668"/>
    </source>
</evidence>
<keyword evidence="3" id="KW-1185">Reference proteome</keyword>
<evidence type="ECO:0000313" key="4">
    <source>
        <dbReference type="RefSeq" id="XP_060667674.1"/>
    </source>
</evidence>
<dbReference type="SUPFAM" id="SSF52266">
    <property type="entry name" value="SGNH hydrolase"/>
    <property type="match status" value="1"/>
</dbReference>
<dbReference type="PANTHER" id="PTHR22835:SF654">
    <property type="entry name" value="ACETYLAJMALAN ESTERASE-LIKE"/>
    <property type="match status" value="1"/>
</dbReference>
<keyword evidence="2" id="KW-0325">Glycoprotein</keyword>
<dbReference type="GeneID" id="125420856"/>
<evidence type="ECO:0000313" key="3">
    <source>
        <dbReference type="Proteomes" id="UP001652623"/>
    </source>
</evidence>
<comment type="similarity">
    <text evidence="1">Belongs to the 'GDSL' lipolytic enzyme family.</text>
</comment>
<evidence type="ECO:0000256" key="2">
    <source>
        <dbReference type="ARBA" id="ARBA00023180"/>
    </source>
</evidence>